<reference evidence="1 2" key="1">
    <citation type="submission" date="2023-10" db="EMBL/GenBank/DDBJ databases">
        <title>Genomes of two closely related lineages of the louse Polyplax serrata with different host specificities.</title>
        <authorList>
            <person name="Martinu J."/>
            <person name="Tarabai H."/>
            <person name="Stefka J."/>
            <person name="Hypsa V."/>
        </authorList>
    </citation>
    <scope>NUCLEOTIDE SEQUENCE [LARGE SCALE GENOMIC DNA]</scope>
    <source>
        <strain evidence="1">HR10_N</strain>
    </source>
</reference>
<evidence type="ECO:0000313" key="2">
    <source>
        <dbReference type="Proteomes" id="UP001372834"/>
    </source>
</evidence>
<accession>A0AAN8P426</accession>
<gene>
    <name evidence="1" type="ORF">RUM43_014636</name>
</gene>
<organism evidence="1 2">
    <name type="scientific">Polyplax serrata</name>
    <name type="common">Common mouse louse</name>
    <dbReference type="NCBI Taxonomy" id="468196"/>
    <lineage>
        <taxon>Eukaryota</taxon>
        <taxon>Metazoa</taxon>
        <taxon>Ecdysozoa</taxon>
        <taxon>Arthropoda</taxon>
        <taxon>Hexapoda</taxon>
        <taxon>Insecta</taxon>
        <taxon>Pterygota</taxon>
        <taxon>Neoptera</taxon>
        <taxon>Paraneoptera</taxon>
        <taxon>Psocodea</taxon>
        <taxon>Troctomorpha</taxon>
        <taxon>Phthiraptera</taxon>
        <taxon>Anoplura</taxon>
        <taxon>Polyplacidae</taxon>
        <taxon>Polyplax</taxon>
    </lineage>
</organism>
<proteinExistence type="predicted"/>
<evidence type="ECO:0000313" key="1">
    <source>
        <dbReference type="EMBL" id="KAK6630651.1"/>
    </source>
</evidence>
<name>A0AAN8P426_POLSC</name>
<dbReference type="EMBL" id="JAWJWE010000010">
    <property type="protein sequence ID" value="KAK6630651.1"/>
    <property type="molecule type" value="Genomic_DNA"/>
</dbReference>
<comment type="caution">
    <text evidence="1">The sequence shown here is derived from an EMBL/GenBank/DDBJ whole genome shotgun (WGS) entry which is preliminary data.</text>
</comment>
<dbReference type="AlphaFoldDB" id="A0AAN8P426"/>
<dbReference type="Proteomes" id="UP001372834">
    <property type="component" value="Unassembled WGS sequence"/>
</dbReference>
<sequence>GKGNDGTKRINPTRILRSSETNRRRMVEIKKTLLGKLFFGIKAEVEFAFVGERESWLDEVERAGKFYFE</sequence>
<feature type="non-terminal residue" evidence="1">
    <location>
        <position position="1"/>
    </location>
</feature>
<protein>
    <submittedName>
        <fullName evidence="1">Uncharacterized protein</fullName>
    </submittedName>
</protein>